<comment type="caution">
    <text evidence="1">The sequence shown here is derived from an EMBL/GenBank/DDBJ whole genome shotgun (WGS) entry which is preliminary data.</text>
</comment>
<keyword evidence="2" id="KW-1185">Reference proteome</keyword>
<organism evidence="1 2">
    <name type="scientific">Gigaspora margarita</name>
    <dbReference type="NCBI Taxonomy" id="4874"/>
    <lineage>
        <taxon>Eukaryota</taxon>
        <taxon>Fungi</taxon>
        <taxon>Fungi incertae sedis</taxon>
        <taxon>Mucoromycota</taxon>
        <taxon>Glomeromycotina</taxon>
        <taxon>Glomeromycetes</taxon>
        <taxon>Diversisporales</taxon>
        <taxon>Gigasporaceae</taxon>
        <taxon>Gigaspora</taxon>
    </lineage>
</organism>
<proteinExistence type="predicted"/>
<dbReference type="EMBL" id="CAJVQB010076304">
    <property type="protein sequence ID" value="CAG8844531.1"/>
    <property type="molecule type" value="Genomic_DNA"/>
</dbReference>
<feature type="non-terminal residue" evidence="1">
    <location>
        <position position="1"/>
    </location>
</feature>
<reference evidence="1 2" key="1">
    <citation type="submission" date="2021-06" db="EMBL/GenBank/DDBJ databases">
        <authorList>
            <person name="Kallberg Y."/>
            <person name="Tangrot J."/>
            <person name="Rosling A."/>
        </authorList>
    </citation>
    <scope>NUCLEOTIDE SEQUENCE [LARGE SCALE GENOMIC DNA]</scope>
    <source>
        <strain evidence="1 2">120-4 pot B 10/14</strain>
    </source>
</reference>
<gene>
    <name evidence="1" type="ORF">GMARGA_LOCUS37151</name>
</gene>
<evidence type="ECO:0000313" key="2">
    <source>
        <dbReference type="Proteomes" id="UP000789901"/>
    </source>
</evidence>
<protein>
    <submittedName>
        <fullName evidence="1">20778_t:CDS:1</fullName>
    </submittedName>
</protein>
<sequence>KHLSSRLHHLSTGKQPLWFTFLEETIIKNNIYLSILSNYQPQSINAFAYYTCHIPLKPQSWFLTYLNQNIIIGKAHRYFKHSNTISITYWSTNIDTSQF</sequence>
<accession>A0ABN7X017</accession>
<dbReference type="Proteomes" id="UP000789901">
    <property type="component" value="Unassembled WGS sequence"/>
</dbReference>
<evidence type="ECO:0000313" key="1">
    <source>
        <dbReference type="EMBL" id="CAG8844531.1"/>
    </source>
</evidence>
<name>A0ABN7X017_GIGMA</name>